<organism evidence="1 2">
    <name type="scientific">Spirosoma validum</name>
    <dbReference type="NCBI Taxonomy" id="2771355"/>
    <lineage>
        <taxon>Bacteria</taxon>
        <taxon>Pseudomonadati</taxon>
        <taxon>Bacteroidota</taxon>
        <taxon>Cytophagia</taxon>
        <taxon>Cytophagales</taxon>
        <taxon>Cytophagaceae</taxon>
        <taxon>Spirosoma</taxon>
    </lineage>
</organism>
<sequence>MRVVLEVNDSEWDFLAELLKKFQFVRIQRTEQTEEVSKLDSPPRFEATQLNTQGFTFNRQEANER</sequence>
<accession>A0A927GHD3</accession>
<reference evidence="1" key="1">
    <citation type="submission" date="2020-09" db="EMBL/GenBank/DDBJ databases">
        <authorList>
            <person name="Kim M.K."/>
        </authorList>
    </citation>
    <scope>NUCLEOTIDE SEQUENCE</scope>
    <source>
        <strain evidence="1">BT704</strain>
    </source>
</reference>
<proteinExistence type="predicted"/>
<dbReference type="AlphaFoldDB" id="A0A927GHD3"/>
<keyword evidence="2" id="KW-1185">Reference proteome</keyword>
<protein>
    <submittedName>
        <fullName evidence="1">Uncharacterized protein</fullName>
    </submittedName>
</protein>
<evidence type="ECO:0000313" key="2">
    <source>
        <dbReference type="Proteomes" id="UP000653797"/>
    </source>
</evidence>
<dbReference type="RefSeq" id="WP_191043446.1">
    <property type="nucleotide sequence ID" value="NZ_JACXAA010000034.1"/>
</dbReference>
<dbReference type="Proteomes" id="UP000653797">
    <property type="component" value="Unassembled WGS sequence"/>
</dbReference>
<evidence type="ECO:0000313" key="1">
    <source>
        <dbReference type="EMBL" id="MBD2757826.1"/>
    </source>
</evidence>
<gene>
    <name evidence="1" type="ORF">IC230_33505</name>
</gene>
<dbReference type="EMBL" id="JACXAA010000034">
    <property type="protein sequence ID" value="MBD2757826.1"/>
    <property type="molecule type" value="Genomic_DNA"/>
</dbReference>
<comment type="caution">
    <text evidence="1">The sequence shown here is derived from an EMBL/GenBank/DDBJ whole genome shotgun (WGS) entry which is preliminary data.</text>
</comment>
<name>A0A927GHD3_9BACT</name>